<comment type="caution">
    <text evidence="2">The sequence shown here is derived from an EMBL/GenBank/DDBJ whole genome shotgun (WGS) entry which is preliminary data.</text>
</comment>
<feature type="region of interest" description="Disordered" evidence="1">
    <location>
        <begin position="163"/>
        <end position="191"/>
    </location>
</feature>
<feature type="region of interest" description="Disordered" evidence="1">
    <location>
        <begin position="1"/>
        <end position="38"/>
    </location>
</feature>
<feature type="compositionally biased region" description="Low complexity" evidence="1">
    <location>
        <begin position="170"/>
        <end position="184"/>
    </location>
</feature>
<organism evidence="2 3">
    <name type="scientific">Streptomyces pseudogriseolus</name>
    <name type="common">Streptomyces gancidicus</name>
    <name type="synonym">Streptomyces rubiginosus</name>
    <dbReference type="NCBI Taxonomy" id="36817"/>
    <lineage>
        <taxon>Bacteria</taxon>
        <taxon>Bacillati</taxon>
        <taxon>Actinomycetota</taxon>
        <taxon>Actinomycetes</taxon>
        <taxon>Kitasatosporales</taxon>
        <taxon>Streptomycetaceae</taxon>
        <taxon>Streptomyces</taxon>
        <taxon>Streptomyces pseudogriseolus group</taxon>
    </lineage>
</organism>
<sequence length="191" mass="20147">MIDRAQNGTFEGNGEAGQVSSNGGGGTGGAPDTGKAFDTLSNVNPAMALDIQHSAMAGFKKRVDDLLRELDDSEAAPTKVGKDRIERAQLGSAEFKEAQFLYESYAIVHDELEKLSKALGAQIEGMGLAVQASRVGYENLDADIKARMKAVNAEVEKYYAAERDPYAERSASTPGTPASAPAPASEEEGGF</sequence>
<protein>
    <submittedName>
        <fullName evidence="2">Uncharacterized protein</fullName>
    </submittedName>
</protein>
<accession>A0ABQ2TJE0</accession>
<keyword evidence="3" id="KW-1185">Reference proteome</keyword>
<feature type="compositionally biased region" description="Polar residues" evidence="1">
    <location>
        <begin position="1"/>
        <end position="10"/>
    </location>
</feature>
<gene>
    <name evidence="2" type="ORF">GCM10010285_60220</name>
</gene>
<evidence type="ECO:0000313" key="2">
    <source>
        <dbReference type="EMBL" id="GGS73393.1"/>
    </source>
</evidence>
<dbReference type="Proteomes" id="UP000597853">
    <property type="component" value="Unassembled WGS sequence"/>
</dbReference>
<feature type="compositionally biased region" description="Gly residues" evidence="1">
    <location>
        <begin position="22"/>
        <end position="31"/>
    </location>
</feature>
<reference evidence="3" key="1">
    <citation type="journal article" date="2019" name="Int. J. Syst. Evol. Microbiol.">
        <title>The Global Catalogue of Microorganisms (GCM) 10K type strain sequencing project: providing services to taxonomists for standard genome sequencing and annotation.</title>
        <authorList>
            <consortium name="The Broad Institute Genomics Platform"/>
            <consortium name="The Broad Institute Genome Sequencing Center for Infectious Disease"/>
            <person name="Wu L."/>
            <person name="Ma J."/>
        </authorList>
    </citation>
    <scope>NUCLEOTIDE SEQUENCE [LARGE SCALE GENOMIC DNA]</scope>
    <source>
        <strain evidence="3">JCM 4416</strain>
    </source>
</reference>
<name>A0ABQ2TJE0_STREZ</name>
<evidence type="ECO:0000313" key="3">
    <source>
        <dbReference type="Proteomes" id="UP000597853"/>
    </source>
</evidence>
<evidence type="ECO:0000256" key="1">
    <source>
        <dbReference type="SAM" id="MobiDB-lite"/>
    </source>
</evidence>
<dbReference type="EMBL" id="BMTX01000030">
    <property type="protein sequence ID" value="GGS73393.1"/>
    <property type="molecule type" value="Genomic_DNA"/>
</dbReference>
<proteinExistence type="predicted"/>